<feature type="binding site" evidence="11">
    <location>
        <position position="739"/>
    </location>
    <ligand>
        <name>Zn(2+)</name>
        <dbReference type="ChEBI" id="CHEBI:29105"/>
        <note>catalytic</note>
    </ligand>
</feature>
<organism evidence="17 18">
    <name type="scientific">Photobacterium phosphoreum</name>
    <dbReference type="NCBI Taxonomy" id="659"/>
    <lineage>
        <taxon>Bacteria</taxon>
        <taxon>Pseudomonadati</taxon>
        <taxon>Pseudomonadota</taxon>
        <taxon>Gammaproteobacteria</taxon>
        <taxon>Vibrionales</taxon>
        <taxon>Vibrionaceae</taxon>
        <taxon>Photobacterium</taxon>
    </lineage>
</organism>
<dbReference type="InterPro" id="IPR006276">
    <property type="entry name" value="Cobalamin-indep_Met_synthase"/>
</dbReference>
<feature type="binding site" evidence="13">
    <location>
        <position position="678"/>
    </location>
    <ligand>
        <name>Zn(2+)</name>
        <dbReference type="ChEBI" id="CHEBI:29105"/>
        <label>1</label>
        <note>catalytic</note>
    </ligand>
</feature>
<feature type="binding site" evidence="11 12">
    <location>
        <begin position="444"/>
        <end position="446"/>
    </location>
    <ligand>
        <name>L-homocysteine</name>
        <dbReference type="ChEBI" id="CHEBI:58199"/>
    </ligand>
</feature>
<feature type="binding site" evidence="11">
    <location>
        <position position="618"/>
    </location>
    <ligand>
        <name>5-methyltetrahydropteroyltri-L-glutamate</name>
        <dbReference type="ChEBI" id="CHEBI:58207"/>
    </ligand>
</feature>
<comment type="function">
    <text evidence="1 11">Catalyzes the transfer of a methyl group from 5-methyltetrahydrofolate to homocysteine resulting in methionine formation.</text>
</comment>
<feature type="binding site" evidence="11 12">
    <location>
        <begin position="528"/>
        <end position="529"/>
    </location>
    <ligand>
        <name>5-methyltetrahydropteroyltri-L-glutamate</name>
        <dbReference type="ChEBI" id="CHEBI:58207"/>
    </ligand>
</feature>
<feature type="binding site" evidence="11">
    <location>
        <position position="126"/>
    </location>
    <ligand>
        <name>5-methyltetrahydropteroyltri-L-glutamate</name>
        <dbReference type="ChEBI" id="CHEBI:58207"/>
    </ligand>
</feature>
<evidence type="ECO:0000256" key="10">
    <source>
        <dbReference type="ARBA" id="ARBA00023167"/>
    </source>
</evidence>
<feature type="binding site" evidence="11 12">
    <location>
        <position position="612"/>
    </location>
    <ligand>
        <name>L-methionine</name>
        <dbReference type="ChEBI" id="CHEBI:57844"/>
    </ligand>
</feature>
<evidence type="ECO:0000256" key="4">
    <source>
        <dbReference type="ARBA" id="ARBA00022603"/>
    </source>
</evidence>
<feature type="binding site" evidence="11">
    <location>
        <begin position="28"/>
        <end position="31"/>
    </location>
    <ligand>
        <name>5-methyltetrahydropteroyltri-L-glutamate</name>
        <dbReference type="ChEBI" id="CHEBI:58207"/>
    </ligand>
</feature>
<keyword evidence="6 11" id="KW-0808">Transferase</keyword>
<comment type="similarity">
    <text evidence="3 11">Belongs to the vitamin-B12 independent methionine synthase family.</text>
</comment>
<protein>
    <recommendedName>
        <fullName evidence="11">5-methyltetrahydropteroyltriglutamate--homocysteine methyltransferase</fullName>
        <ecNumber evidence="11">2.1.1.14</ecNumber>
    </recommendedName>
    <alternativeName>
        <fullName evidence="11">Cobalamin-independent methionine synthase</fullName>
    </alternativeName>
    <alternativeName>
        <fullName evidence="11">Methionine synthase, vitamin-B12 independent isozyme</fullName>
    </alternativeName>
</protein>
<dbReference type="CDD" id="cd03312">
    <property type="entry name" value="CIMS_N_terminal_like"/>
    <property type="match status" value="1"/>
</dbReference>
<feature type="binding site" evidence="11 12">
    <location>
        <begin position="444"/>
        <end position="446"/>
    </location>
    <ligand>
        <name>L-methionine</name>
        <dbReference type="ChEBI" id="CHEBI:57844"/>
    </ligand>
</feature>
<dbReference type="GO" id="GO:0032259">
    <property type="term" value="P:methylation"/>
    <property type="evidence" value="ECO:0007669"/>
    <property type="project" value="UniProtKB-KW"/>
</dbReference>
<evidence type="ECO:0000256" key="6">
    <source>
        <dbReference type="ARBA" id="ARBA00022679"/>
    </source>
</evidence>
<dbReference type="HAMAP" id="MF_00172">
    <property type="entry name" value="Meth_synth"/>
    <property type="match status" value="1"/>
</dbReference>
<dbReference type="SUPFAM" id="SSF51726">
    <property type="entry name" value="UROD/MetE-like"/>
    <property type="match status" value="2"/>
</dbReference>
<dbReference type="FunFam" id="3.20.20.210:FF:000003">
    <property type="entry name" value="5-methyltetrahydropteroyltriglutamate--homocysteine methyltransferase"/>
    <property type="match status" value="1"/>
</dbReference>
<dbReference type="CDD" id="cd03311">
    <property type="entry name" value="CIMS_C_terminal_like"/>
    <property type="match status" value="1"/>
</dbReference>
<comment type="cofactor">
    <cofactor evidence="11">
        <name>Zn(2+)</name>
        <dbReference type="ChEBI" id="CHEBI:29105"/>
    </cofactor>
    <text evidence="11">Binds 1 zinc ion per subunit.</text>
</comment>
<dbReference type="GO" id="GO:0003871">
    <property type="term" value="F:5-methyltetrahydropteroyltriglutamate-homocysteine S-methyltransferase activity"/>
    <property type="evidence" value="ECO:0007669"/>
    <property type="project" value="UniProtKB-UniRule"/>
</dbReference>
<reference evidence="17" key="1">
    <citation type="submission" date="2019-11" db="EMBL/GenBank/DDBJ databases">
        <title>Comparative genomics of photobacteria reveal adaptation to distinct habitats.</title>
        <authorList>
            <person name="Fuertes-Perez S."/>
            <person name="Hilgarth M."/>
            <person name="Vogel R.F."/>
        </authorList>
    </citation>
    <scope>NUCLEOTIDE SEQUENCE</scope>
    <source>
        <strain evidence="17">TMW2.2145</strain>
    </source>
</reference>
<keyword evidence="7 11" id="KW-0479">Metal-binding</keyword>
<dbReference type="PIRSF" id="PIRSF000382">
    <property type="entry name" value="MeTrfase_B12_ind"/>
    <property type="match status" value="1"/>
</dbReference>
<dbReference type="InterPro" id="IPR013215">
    <property type="entry name" value="Cbl-indep_Met_Synth_N"/>
</dbReference>
<feature type="binding site" evidence="11">
    <location>
        <position position="654"/>
    </location>
    <ligand>
        <name>Zn(2+)</name>
        <dbReference type="ChEBI" id="CHEBI:29105"/>
        <note>catalytic</note>
    </ligand>
</feature>
<feature type="active site" description="Proton donor" evidence="11 14">
    <location>
        <position position="707"/>
    </location>
</feature>
<evidence type="ECO:0000256" key="8">
    <source>
        <dbReference type="ARBA" id="ARBA00022737"/>
    </source>
</evidence>
<name>A0AAW4ZQM4_PHOPO</name>
<feature type="binding site" evidence="12">
    <location>
        <position position="131"/>
    </location>
    <ligand>
        <name>5-methyltetrahydropteroyltri-L-glutamate</name>
        <dbReference type="ChEBI" id="CHEBI:58207"/>
    </ligand>
</feature>
<proteinExistence type="inferred from homology"/>
<keyword evidence="9 11" id="KW-0862">Zinc</keyword>
<feature type="binding site" evidence="11 12">
    <location>
        <position position="497"/>
    </location>
    <ligand>
        <name>L-methionine</name>
        <dbReference type="ChEBI" id="CHEBI:57844"/>
    </ligand>
</feature>
<evidence type="ECO:0000256" key="12">
    <source>
        <dbReference type="PIRSR" id="PIRSR000382-1"/>
    </source>
</evidence>
<feature type="binding site" evidence="11 12">
    <location>
        <position position="612"/>
    </location>
    <ligand>
        <name>L-homocysteine</name>
        <dbReference type="ChEBI" id="CHEBI:58199"/>
    </ligand>
</feature>
<comment type="catalytic activity">
    <reaction evidence="11">
        <text>5-methyltetrahydropteroyltri-L-glutamate + L-homocysteine = tetrahydropteroyltri-L-glutamate + L-methionine</text>
        <dbReference type="Rhea" id="RHEA:21196"/>
        <dbReference type="ChEBI" id="CHEBI:57844"/>
        <dbReference type="ChEBI" id="CHEBI:58140"/>
        <dbReference type="ChEBI" id="CHEBI:58199"/>
        <dbReference type="ChEBI" id="CHEBI:58207"/>
        <dbReference type="EC" id="2.1.1.14"/>
    </reaction>
</comment>
<dbReference type="InterPro" id="IPR038071">
    <property type="entry name" value="UROD/MetE-like_sf"/>
</dbReference>
<dbReference type="NCBIfam" id="NF003556">
    <property type="entry name" value="PRK05222.1"/>
    <property type="match status" value="1"/>
</dbReference>
<comment type="pathway">
    <text evidence="2 11">Amino-acid biosynthesis; L-methionine biosynthesis via de novo pathway; L-methionine from L-homocysteine (MetE route): step 1/1.</text>
</comment>
<feature type="binding site" evidence="12">
    <location>
        <position position="31"/>
    </location>
    <ligand>
        <name>5-methyltetrahydropteroyltri-L-glutamate</name>
        <dbReference type="ChEBI" id="CHEBI:58207"/>
    </ligand>
</feature>
<dbReference type="NCBIfam" id="TIGR01371">
    <property type="entry name" value="met_syn_B12ind"/>
    <property type="match status" value="1"/>
</dbReference>
<evidence type="ECO:0000259" key="16">
    <source>
        <dbReference type="Pfam" id="PF08267"/>
    </source>
</evidence>
<evidence type="ECO:0000313" key="17">
    <source>
        <dbReference type="EMBL" id="MCF2303557.1"/>
    </source>
</evidence>
<keyword evidence="5 11" id="KW-0028">Amino-acid biosynthesis</keyword>
<dbReference type="AlphaFoldDB" id="A0AAW4ZQM4"/>
<feature type="binding site" evidence="11">
    <location>
        <position position="656"/>
    </location>
    <ligand>
        <name>Zn(2+)</name>
        <dbReference type="ChEBI" id="CHEBI:29105"/>
        <note>catalytic</note>
    </ligand>
</feature>
<dbReference type="FunFam" id="3.20.20.210:FF:000002">
    <property type="entry name" value="5-methyltetrahydropteroyltriglutamate--homocysteine methyltransferase"/>
    <property type="match status" value="1"/>
</dbReference>
<evidence type="ECO:0000256" key="7">
    <source>
        <dbReference type="ARBA" id="ARBA00022723"/>
    </source>
</evidence>
<dbReference type="Pfam" id="PF08267">
    <property type="entry name" value="Meth_synt_1"/>
    <property type="match status" value="1"/>
</dbReference>
<comment type="cofactor">
    <cofactor evidence="13">
        <name>Zn(2+)</name>
        <dbReference type="ChEBI" id="CHEBI:29105"/>
    </cofactor>
    <text evidence="13">Binds 2 Zn(2+) ions per subunit.</text>
</comment>
<feature type="domain" description="Cobalamin-independent methionine synthase MetE N-terminal" evidence="16">
    <location>
        <begin position="16"/>
        <end position="324"/>
    </location>
</feature>
<feature type="binding site" evidence="11">
    <location>
        <position position="497"/>
    </location>
    <ligand>
        <name>L-homocysteine</name>
        <dbReference type="ChEBI" id="CHEBI:58199"/>
    </ligand>
</feature>
<dbReference type="GO" id="GO:0008270">
    <property type="term" value="F:zinc ion binding"/>
    <property type="evidence" value="ECO:0007669"/>
    <property type="project" value="InterPro"/>
</dbReference>
<gene>
    <name evidence="11 17" type="primary">metE</name>
    <name evidence="17" type="ORF">GLP33_17680</name>
</gene>
<feature type="domain" description="Cobalamin-independent methionine synthase MetE C-terminal/archaeal" evidence="15">
    <location>
        <begin position="439"/>
        <end position="761"/>
    </location>
</feature>
<evidence type="ECO:0000256" key="1">
    <source>
        <dbReference type="ARBA" id="ARBA00002777"/>
    </source>
</evidence>
<keyword evidence="8 11" id="KW-0677">Repeat</keyword>
<keyword evidence="10 11" id="KW-0486">Methionine biosynthesis</keyword>
<evidence type="ECO:0000256" key="5">
    <source>
        <dbReference type="ARBA" id="ARBA00022605"/>
    </source>
</evidence>
<dbReference type="InterPro" id="IPR002629">
    <property type="entry name" value="Met_Synth_C/arc"/>
</dbReference>
<evidence type="ECO:0000256" key="9">
    <source>
        <dbReference type="ARBA" id="ARBA00022833"/>
    </source>
</evidence>
<evidence type="ECO:0000259" key="15">
    <source>
        <dbReference type="Pfam" id="PF01717"/>
    </source>
</evidence>
<dbReference type="PANTHER" id="PTHR30519">
    <property type="entry name" value="5-METHYLTETRAHYDROPTEROYLTRIGLUTAMATE--HOMOCYSTEINE METHYLTRANSFERASE"/>
    <property type="match status" value="1"/>
</dbReference>
<feature type="binding site" evidence="13">
    <location>
        <position position="654"/>
    </location>
    <ligand>
        <name>Zn(2+)</name>
        <dbReference type="ChEBI" id="CHEBI:29105"/>
        <label>1</label>
        <note>catalytic</note>
    </ligand>
</feature>
<evidence type="ECO:0000256" key="14">
    <source>
        <dbReference type="PIRSR" id="PIRSR000382-3"/>
    </source>
</evidence>
<dbReference type="RefSeq" id="WP_232581653.1">
    <property type="nucleotide sequence ID" value="NZ_WMCP01000028.1"/>
</dbReference>
<evidence type="ECO:0000256" key="2">
    <source>
        <dbReference type="ARBA" id="ARBA00004681"/>
    </source>
</evidence>
<feature type="binding site" evidence="13">
    <location>
        <position position="739"/>
    </location>
    <ligand>
        <name>Zn(2+)</name>
        <dbReference type="ChEBI" id="CHEBI:29105"/>
        <label>1</label>
        <note>catalytic</note>
    </ligand>
</feature>
<feature type="binding site" evidence="11">
    <location>
        <position position="678"/>
    </location>
    <ligand>
        <name>Zn(2+)</name>
        <dbReference type="ChEBI" id="CHEBI:29105"/>
        <note>catalytic</note>
    </ligand>
</feature>
<keyword evidence="4 11" id="KW-0489">Methyltransferase</keyword>
<feature type="binding site" evidence="11 12">
    <location>
        <position position="574"/>
    </location>
    <ligand>
        <name>5-methyltetrahydropteroyltri-L-glutamate</name>
        <dbReference type="ChEBI" id="CHEBI:58207"/>
    </ligand>
</feature>
<dbReference type="EMBL" id="WMCP01000028">
    <property type="protein sequence ID" value="MCF2303557.1"/>
    <property type="molecule type" value="Genomic_DNA"/>
</dbReference>
<dbReference type="Pfam" id="PF01717">
    <property type="entry name" value="Meth_synt_2"/>
    <property type="match status" value="1"/>
</dbReference>
<evidence type="ECO:0000256" key="3">
    <source>
        <dbReference type="ARBA" id="ARBA00009553"/>
    </source>
</evidence>
<evidence type="ECO:0000256" key="13">
    <source>
        <dbReference type="PIRSR" id="PIRSR000382-2"/>
    </source>
</evidence>
<sequence>MTVTSKKTAISENTITHILGYPRVGSQRELKFSQERYWRGEIDQTQLKQVGQELRHRHWDDQINAGLDYVSVGDFAWYDHVLGTSMLLGHIPTRHQKGFPDLDTLFSVARGKAPTGCACAAADMTKWFNTNYHYIVPEFTAEDRFNVSWQQLFEEVAEAKKAGHNIKPVLLGPVSYLWLGKEKQSGFDRLTLLPRLLAAYQQILTKLAALGVEWVQIDEPALALELPHEWAASFKLAYQMLHGGPKLLLTTYFDDISHQLATISQLNVDGLHIDLSAAPAQLLTVAAAIPEHWVLSAGVINGRNVWRADLAEWLLRLQPIKQQLGQKLWLASSCSLLHSPIDVDHETDLDADVRHWLAFAKQKCGEITLLAQALDGDQNAIAACTDYSASIKARLSSDRVNNLQVQQRTAAITPQVAERELPYSERVIQQQHALQLPLLPTTTIGSFPQTSTIRSQRSDFKAGRITESDYNQVLQAHIQEAITRQQHLGLDVLVHGEAERNDMVEYFAEQLEGFVVTQYGWVQSYGSRCVKPAIIVSDIYRAQPMTVEWIRYAQSLTTKPVKGMLTGPVTILGWTFAREDLSREAIANQIALALRDEVADLQAAGVKIIQIDEPAIREGLPLKQSQWQAYLDWAVNAFKISAAGAASQTQIHTHMCYSEFNQIIASVAALDADVITIETSRSDMDLLKAFEAFAYPNEIGPGVYDIHSPNIPDIDTITALIDKAATLIPIERLWINPDCGLKTRNWTETEAALTNMVAAAHILRKKYQKGCAA</sequence>
<dbReference type="Gene3D" id="3.20.20.210">
    <property type="match status" value="2"/>
</dbReference>
<evidence type="ECO:0000313" key="18">
    <source>
        <dbReference type="Proteomes" id="UP000813876"/>
    </source>
</evidence>
<dbReference type="Proteomes" id="UP000813876">
    <property type="component" value="Unassembled WGS sequence"/>
</dbReference>
<comment type="caution">
    <text evidence="17">The sequence shown here is derived from an EMBL/GenBank/DDBJ whole genome shotgun (WGS) entry which is preliminary data.</text>
</comment>
<evidence type="ECO:0000256" key="11">
    <source>
        <dbReference type="HAMAP-Rule" id="MF_00172"/>
    </source>
</evidence>
<dbReference type="GO" id="GO:0071265">
    <property type="term" value="P:L-methionine biosynthetic process"/>
    <property type="evidence" value="ECO:0007669"/>
    <property type="project" value="UniProtKB-ARBA"/>
</dbReference>
<feature type="binding site" evidence="13">
    <location>
        <position position="656"/>
    </location>
    <ligand>
        <name>Zn(2+)</name>
        <dbReference type="ChEBI" id="CHEBI:29105"/>
        <label>1</label>
        <note>catalytic</note>
    </ligand>
</feature>
<dbReference type="EC" id="2.1.1.14" evidence="11"/>
<accession>A0AAW4ZQM4</accession>